<feature type="transmembrane region" description="Helical" evidence="1">
    <location>
        <begin position="29"/>
        <end position="51"/>
    </location>
</feature>
<dbReference type="EMBL" id="CYSB01000005">
    <property type="protein sequence ID" value="CUH63241.1"/>
    <property type="molecule type" value="Genomic_DNA"/>
</dbReference>
<sequence length="285" mass="30371">MTLTKDDLNAAIERISDRSDAAATSKSRLAWASLVFSIFATVAGGISAGIANGNKAKLEKASQDLLAGQARLQLIEASFKHLERMVDGTTSEARHRACNVALELGLVELESGKSSHIITLHQKYLDMRPSVDVTASDLCRARSDDAAANAKARGILSETVVPAGEGQLAPQVVVMASYRLGKCKTAGEARGVLADYFARDLKGGVVQVALSPSQHYGVVYNPTTASLPLQDFLATARAKGRAVHAAVEAREDTTTVEKQNIQYVRDAYVANTEGWELISTCPKDG</sequence>
<evidence type="ECO:0000313" key="3">
    <source>
        <dbReference type="EMBL" id="CUH72009.1"/>
    </source>
</evidence>
<keyword evidence="1" id="KW-0812">Transmembrane</keyword>
<proteinExistence type="predicted"/>
<accession>A0A0P1F5U3</accession>
<dbReference type="Proteomes" id="UP000051086">
    <property type="component" value="Unassembled WGS sequence"/>
</dbReference>
<evidence type="ECO:0000256" key="1">
    <source>
        <dbReference type="SAM" id="Phobius"/>
    </source>
</evidence>
<evidence type="ECO:0000313" key="2">
    <source>
        <dbReference type="EMBL" id="CUH63241.1"/>
    </source>
</evidence>
<dbReference type="Proteomes" id="UP000051887">
    <property type="component" value="Unassembled WGS sequence"/>
</dbReference>
<dbReference type="AlphaFoldDB" id="A0A0P1F5U3"/>
<keyword evidence="4" id="KW-1185">Reference proteome</keyword>
<reference evidence="3 5" key="2">
    <citation type="submission" date="2015-09" db="EMBL/GenBank/DDBJ databases">
        <authorList>
            <consortium name="Swine Surveillance"/>
        </authorList>
    </citation>
    <scope>NUCLEOTIDE SEQUENCE [LARGE SCALE GENOMIC DNA]</scope>
    <source>
        <strain evidence="3 5">5120</strain>
    </source>
</reference>
<protein>
    <submittedName>
        <fullName evidence="3">Uncharacterized protein</fullName>
    </submittedName>
</protein>
<name>A0A0P1F5U3_9RHOB</name>
<dbReference type="RefSeq" id="WP_058243254.1">
    <property type="nucleotide sequence ID" value="NZ_CYSB01000005.1"/>
</dbReference>
<gene>
    <name evidence="2" type="ORF">TL5118_00386</name>
    <name evidence="3" type="ORF">TL5120_01805</name>
</gene>
<keyword evidence="1" id="KW-0472">Membrane</keyword>
<evidence type="ECO:0000313" key="4">
    <source>
        <dbReference type="Proteomes" id="UP000051086"/>
    </source>
</evidence>
<reference evidence="2 4" key="1">
    <citation type="submission" date="2015-09" db="EMBL/GenBank/DDBJ databases">
        <authorList>
            <person name="Rodrigo-Torres L."/>
            <person name="Arahal D.R."/>
        </authorList>
    </citation>
    <scope>NUCLEOTIDE SEQUENCE [LARGE SCALE GENOMIC DNA]</scope>
    <source>
        <strain evidence="2 4">CECT 5118</strain>
    </source>
</reference>
<keyword evidence="1" id="KW-1133">Transmembrane helix</keyword>
<dbReference type="EMBL" id="CYSC01000027">
    <property type="protein sequence ID" value="CUH72009.1"/>
    <property type="molecule type" value="Genomic_DNA"/>
</dbReference>
<evidence type="ECO:0000313" key="5">
    <source>
        <dbReference type="Proteomes" id="UP000051887"/>
    </source>
</evidence>
<organism evidence="3 5">
    <name type="scientific">Thalassovita autumnalis</name>
    <dbReference type="NCBI Taxonomy" id="2072972"/>
    <lineage>
        <taxon>Bacteria</taxon>
        <taxon>Pseudomonadati</taxon>
        <taxon>Pseudomonadota</taxon>
        <taxon>Alphaproteobacteria</taxon>
        <taxon>Rhodobacterales</taxon>
        <taxon>Roseobacteraceae</taxon>
        <taxon>Thalassovita</taxon>
    </lineage>
</organism>